<reference evidence="2 3" key="1">
    <citation type="submission" date="2023-07" db="EMBL/GenBank/DDBJ databases">
        <title>Sorghum-associated microbial communities from plants grown in Nebraska, USA.</title>
        <authorList>
            <person name="Schachtman D."/>
        </authorList>
    </citation>
    <scope>NUCLEOTIDE SEQUENCE [LARGE SCALE GENOMIC DNA]</scope>
    <source>
        <strain evidence="2 3">CC482</strain>
    </source>
</reference>
<feature type="domain" description="Scaffold protein Nfu/NifU N-terminal" evidence="1">
    <location>
        <begin position="4"/>
        <end position="87"/>
    </location>
</feature>
<keyword evidence="3" id="KW-1185">Reference proteome</keyword>
<dbReference type="Pfam" id="PF13769">
    <property type="entry name" value="Virulence_fact"/>
    <property type="match status" value="1"/>
</dbReference>
<dbReference type="Proteomes" id="UP001229346">
    <property type="component" value="Unassembled WGS sequence"/>
</dbReference>
<dbReference type="InterPro" id="IPR014824">
    <property type="entry name" value="Nfu/NifU_N"/>
</dbReference>
<gene>
    <name evidence="2" type="ORF">J2T15_004650</name>
</gene>
<protein>
    <submittedName>
        <fullName evidence="2">HEAT repeat protein</fullName>
    </submittedName>
</protein>
<evidence type="ECO:0000259" key="1">
    <source>
        <dbReference type="SMART" id="SM00932"/>
    </source>
</evidence>
<dbReference type="Gene3D" id="1.25.10.10">
    <property type="entry name" value="Leucine-rich Repeat Variant"/>
    <property type="match status" value="1"/>
</dbReference>
<dbReference type="SUPFAM" id="SSF110836">
    <property type="entry name" value="Hypothetical protein SAV1430"/>
    <property type="match status" value="1"/>
</dbReference>
<dbReference type="SMART" id="SM00567">
    <property type="entry name" value="EZ_HEAT"/>
    <property type="match status" value="3"/>
</dbReference>
<evidence type="ECO:0000313" key="3">
    <source>
        <dbReference type="Proteomes" id="UP001229346"/>
    </source>
</evidence>
<name>A0ABT9U6C4_PAEHA</name>
<dbReference type="InterPro" id="IPR036498">
    <property type="entry name" value="Nfu/NifU_N_sf"/>
</dbReference>
<dbReference type="Pfam" id="PF13646">
    <property type="entry name" value="HEAT_2"/>
    <property type="match status" value="1"/>
</dbReference>
<proteinExistence type="predicted"/>
<dbReference type="EMBL" id="JAUSSU010000010">
    <property type="protein sequence ID" value="MDQ0115192.1"/>
    <property type="molecule type" value="Genomic_DNA"/>
</dbReference>
<dbReference type="Gene3D" id="3.30.1370.70">
    <property type="entry name" value="Scaffold protein Nfu/NifU, N-terminal domain"/>
    <property type="match status" value="1"/>
</dbReference>
<dbReference type="PANTHER" id="PTHR12697">
    <property type="entry name" value="PBS LYASE HEAT-LIKE PROTEIN"/>
    <property type="match status" value="1"/>
</dbReference>
<dbReference type="Pfam" id="PF08712">
    <property type="entry name" value="Nfu_N"/>
    <property type="match status" value="1"/>
</dbReference>
<evidence type="ECO:0000313" key="2">
    <source>
        <dbReference type="EMBL" id="MDQ0115192.1"/>
    </source>
</evidence>
<dbReference type="InterPro" id="IPR016024">
    <property type="entry name" value="ARM-type_fold"/>
</dbReference>
<dbReference type="SMART" id="SM00932">
    <property type="entry name" value="Nfu_N"/>
    <property type="match status" value="1"/>
</dbReference>
<dbReference type="InterPro" id="IPR004155">
    <property type="entry name" value="PBS_lyase_HEAT"/>
</dbReference>
<dbReference type="InterPro" id="IPR011989">
    <property type="entry name" value="ARM-like"/>
</dbReference>
<comment type="caution">
    <text evidence="2">The sequence shown here is derived from an EMBL/GenBank/DDBJ whole genome shotgun (WGS) entry which is preliminary data.</text>
</comment>
<dbReference type="PANTHER" id="PTHR12697:SF37">
    <property type="entry name" value="CONSERVED VIRULENCE FACTOR C"/>
    <property type="match status" value="1"/>
</dbReference>
<organism evidence="2 3">
    <name type="scientific">Paenibacillus harenae</name>
    <dbReference type="NCBI Taxonomy" id="306543"/>
    <lineage>
        <taxon>Bacteria</taxon>
        <taxon>Bacillati</taxon>
        <taxon>Bacillota</taxon>
        <taxon>Bacilli</taxon>
        <taxon>Bacillales</taxon>
        <taxon>Paenibacillaceae</taxon>
        <taxon>Paenibacillus</taxon>
    </lineage>
</organism>
<sequence length="386" mass="42181">MKLISIEPTPSPNSMKLNVDESLPRGQRLTYKAKEAADAPEQLRPLLRIEGVKSVFRTADFIALDRLPGADWARILAEAGQLLRADGEGEGGTAGGPETPASFGEAQVFVQMYRGIPMQVRVRMAGGEVRSALPPAFGEAVQQAAGSAMIRERKLEEFGVRYGEPEEIAAEIVRELEASYTQERLESLIAHAKEQGNDAAGEAVATPVRPAPLTAEQVMEQFAADDWKIRYAAFERFTPSVETIGVLSAALQDENASIRRLAVVYLGDLRSPEAMPLLFAALRDASSSVRRTAGDTLSDLGDPAAIGPMIEALRDKNKLVRWRAARYLYELGDETAVEALREAADDAEFEIKLQAQMALERIERGEEAAGSVWQQMTAARNREQQA</sequence>
<dbReference type="InterPro" id="IPR025989">
    <property type="entry name" value="Virulence_F_dom"/>
</dbReference>
<dbReference type="SUPFAM" id="SSF48371">
    <property type="entry name" value="ARM repeat"/>
    <property type="match status" value="1"/>
</dbReference>
<accession>A0ABT9U6C4</accession>
<dbReference type="RefSeq" id="WP_307206628.1">
    <property type="nucleotide sequence ID" value="NZ_JAUSSU010000010.1"/>
</dbReference>